<evidence type="ECO:0000313" key="2">
    <source>
        <dbReference type="EMBL" id="OHA02099.1"/>
    </source>
</evidence>
<dbReference type="Gene3D" id="3.30.160.100">
    <property type="entry name" value="Ribosome hibernation promotion factor-like"/>
    <property type="match status" value="1"/>
</dbReference>
<feature type="region of interest" description="Disordered" evidence="1">
    <location>
        <begin position="109"/>
        <end position="138"/>
    </location>
</feature>
<dbReference type="InterPro" id="IPR003489">
    <property type="entry name" value="RHF/RaiA"/>
</dbReference>
<dbReference type="SUPFAM" id="SSF69754">
    <property type="entry name" value="Ribosome binding protein Y (YfiA homologue)"/>
    <property type="match status" value="1"/>
</dbReference>
<gene>
    <name evidence="2" type="ORF">A3C16_04780</name>
</gene>
<dbReference type="Pfam" id="PF02482">
    <property type="entry name" value="Ribosomal_S30AE"/>
    <property type="match status" value="1"/>
</dbReference>
<sequence>MKFTLKTTGFSLDEALKRYVDAKLTGVFRKLLKKEHILDATTLDIEIGRTTHHHNKGKVWRAEVNAALPGSFLRCEAAAEDLRQAIDLLSVECAGEIKKYKEKKVSKMKRGARMAKRDLKLDPAARMRRGGRERGEGA</sequence>
<proteinExistence type="predicted"/>
<evidence type="ECO:0008006" key="4">
    <source>
        <dbReference type="Google" id="ProtNLM"/>
    </source>
</evidence>
<dbReference type="EMBL" id="MHQL01000045">
    <property type="protein sequence ID" value="OHA02099.1"/>
    <property type="molecule type" value="Genomic_DNA"/>
</dbReference>
<accession>A0A1G2KUL1</accession>
<dbReference type="AlphaFoldDB" id="A0A1G2KUL1"/>
<protein>
    <recommendedName>
        <fullName evidence="4">Ribosomal subunit interface protein</fullName>
    </recommendedName>
</protein>
<feature type="compositionally biased region" description="Basic and acidic residues" evidence="1">
    <location>
        <begin position="115"/>
        <end position="138"/>
    </location>
</feature>
<dbReference type="InterPro" id="IPR036567">
    <property type="entry name" value="RHF-like"/>
</dbReference>
<evidence type="ECO:0000256" key="1">
    <source>
        <dbReference type="SAM" id="MobiDB-lite"/>
    </source>
</evidence>
<organism evidence="2 3">
    <name type="scientific">Candidatus Sungbacteria bacterium RIFCSPHIGHO2_02_FULL_51_29</name>
    <dbReference type="NCBI Taxonomy" id="1802273"/>
    <lineage>
        <taxon>Bacteria</taxon>
        <taxon>Candidatus Sungiibacteriota</taxon>
    </lineage>
</organism>
<dbReference type="Proteomes" id="UP000177811">
    <property type="component" value="Unassembled WGS sequence"/>
</dbReference>
<reference evidence="2 3" key="1">
    <citation type="journal article" date="2016" name="Nat. Commun.">
        <title>Thousands of microbial genomes shed light on interconnected biogeochemical processes in an aquifer system.</title>
        <authorList>
            <person name="Anantharaman K."/>
            <person name="Brown C.T."/>
            <person name="Hug L.A."/>
            <person name="Sharon I."/>
            <person name="Castelle C.J."/>
            <person name="Probst A.J."/>
            <person name="Thomas B.C."/>
            <person name="Singh A."/>
            <person name="Wilkins M.J."/>
            <person name="Karaoz U."/>
            <person name="Brodie E.L."/>
            <person name="Williams K.H."/>
            <person name="Hubbard S.S."/>
            <person name="Banfield J.F."/>
        </authorList>
    </citation>
    <scope>NUCLEOTIDE SEQUENCE [LARGE SCALE GENOMIC DNA]</scope>
</reference>
<name>A0A1G2KUL1_9BACT</name>
<evidence type="ECO:0000313" key="3">
    <source>
        <dbReference type="Proteomes" id="UP000177811"/>
    </source>
</evidence>
<comment type="caution">
    <text evidence="2">The sequence shown here is derived from an EMBL/GenBank/DDBJ whole genome shotgun (WGS) entry which is preliminary data.</text>
</comment>